<evidence type="ECO:0000313" key="2">
    <source>
        <dbReference type="Proteomes" id="UP000053841"/>
    </source>
</evidence>
<keyword evidence="2" id="KW-1185">Reference proteome</keyword>
<gene>
    <name evidence="1" type="ORF">COCCADRAFT_23103</name>
</gene>
<proteinExistence type="predicted"/>
<dbReference type="HOGENOM" id="CLU_2157933_0_0_1"/>
<dbReference type="KEGG" id="bze:COCCADRAFT_23103"/>
<dbReference type="EMBL" id="KI964553">
    <property type="protein sequence ID" value="EUC37210.1"/>
    <property type="molecule type" value="Genomic_DNA"/>
</dbReference>
<evidence type="ECO:0000313" key="1">
    <source>
        <dbReference type="EMBL" id="EUC37210.1"/>
    </source>
</evidence>
<sequence>MHMPVHTNNSRVGLEEIHRLLLDIMAAHPPLDLLTFLHTPNKDLNLNAQLYPSAIRLSYQEMMHMAHILLRTRNTPDYTRAAAKVIYNPQNQPKPSFYWMHPRSRLICSYG</sequence>
<name>W6YI78_COCC2</name>
<dbReference type="GeneID" id="19145340"/>
<dbReference type="Proteomes" id="UP000053841">
    <property type="component" value="Unassembled WGS sequence"/>
</dbReference>
<protein>
    <submittedName>
        <fullName evidence="1">Uncharacterized protein</fullName>
    </submittedName>
</protein>
<accession>W6YI78</accession>
<organism evidence="1 2">
    <name type="scientific">Cochliobolus carbonum (strain 26-R-13)</name>
    <name type="common">Maize leaf spot fungus</name>
    <name type="synonym">Bipolaris zeicola</name>
    <dbReference type="NCBI Taxonomy" id="930089"/>
    <lineage>
        <taxon>Eukaryota</taxon>
        <taxon>Fungi</taxon>
        <taxon>Dikarya</taxon>
        <taxon>Ascomycota</taxon>
        <taxon>Pezizomycotina</taxon>
        <taxon>Dothideomycetes</taxon>
        <taxon>Pleosporomycetidae</taxon>
        <taxon>Pleosporales</taxon>
        <taxon>Pleosporineae</taxon>
        <taxon>Pleosporaceae</taxon>
        <taxon>Bipolaris</taxon>
    </lineage>
</organism>
<dbReference type="AlphaFoldDB" id="W6YI78"/>
<dbReference type="RefSeq" id="XP_007708426.1">
    <property type="nucleotide sequence ID" value="XM_007710236.1"/>
</dbReference>
<reference evidence="1 2" key="1">
    <citation type="journal article" date="2013" name="PLoS Genet.">
        <title>Comparative genome structure, secondary metabolite, and effector coding capacity across Cochliobolus pathogens.</title>
        <authorList>
            <person name="Condon B.J."/>
            <person name="Leng Y."/>
            <person name="Wu D."/>
            <person name="Bushley K.E."/>
            <person name="Ohm R.A."/>
            <person name="Otillar R."/>
            <person name="Martin J."/>
            <person name="Schackwitz W."/>
            <person name="Grimwood J."/>
            <person name="MohdZainudin N."/>
            <person name="Xue C."/>
            <person name="Wang R."/>
            <person name="Manning V.A."/>
            <person name="Dhillon B."/>
            <person name="Tu Z.J."/>
            <person name="Steffenson B.J."/>
            <person name="Salamov A."/>
            <person name="Sun H."/>
            <person name="Lowry S."/>
            <person name="LaButti K."/>
            <person name="Han J."/>
            <person name="Copeland A."/>
            <person name="Lindquist E."/>
            <person name="Barry K."/>
            <person name="Schmutz J."/>
            <person name="Baker S.E."/>
            <person name="Ciuffetti L.M."/>
            <person name="Grigoriev I.V."/>
            <person name="Zhong S."/>
            <person name="Turgeon B.G."/>
        </authorList>
    </citation>
    <scope>NUCLEOTIDE SEQUENCE [LARGE SCALE GENOMIC DNA]</scope>
    <source>
        <strain evidence="1 2">26-R-13</strain>
    </source>
</reference>